<sequence>MLITLKTLQEDLFTVEIDPEQTVKRLKEKIEEVKGRNYPAKYIKLMYAGKFLLDGNRVCDYNLEEKKFVIAVVKEPKKPDDDDPSNPVPPNEAELAYASENQLSHEEMVERIQEMGFTQREAENALRTCNNNPDRAVDYLMWSVTGSRPLDGEQSSSSNGRMPSVEEANVRFLRHICRPDYSNPNNTILPSEARTLQLYAECADESRQDEGQQEANEDMLESYPGSMESSSRSASASRAVSSCSGNQQSSRYEPLQTVNSYPPEYDEELFLPRDHEAIERLRQLGFPDRRIIPAYFMCDRDENEAADYLFSQYD</sequence>
<dbReference type="GO" id="GO:0005654">
    <property type="term" value="C:nucleoplasm"/>
    <property type="evidence" value="ECO:0007669"/>
    <property type="project" value="TreeGrafter"/>
</dbReference>
<evidence type="ECO:0000259" key="4">
    <source>
        <dbReference type="PROSITE" id="PS50053"/>
    </source>
</evidence>
<comment type="caution">
    <text evidence="5">The sequence shown here is derived from an EMBL/GenBank/DDBJ whole genome shotgun (WGS) entry which is preliminary data.</text>
</comment>
<evidence type="ECO:0000256" key="2">
    <source>
        <dbReference type="SAM" id="MobiDB-lite"/>
    </source>
</evidence>
<reference evidence="5 6" key="1">
    <citation type="journal article" date="2022" name="Nat. Ecol. Evol.">
        <title>A masculinizing supergene underlies an exaggerated male reproductive morph in a spider.</title>
        <authorList>
            <person name="Hendrickx F."/>
            <person name="De Corte Z."/>
            <person name="Sonet G."/>
            <person name="Van Belleghem S.M."/>
            <person name="Kostlbacher S."/>
            <person name="Vangestel C."/>
        </authorList>
    </citation>
    <scope>NUCLEOTIDE SEQUENCE [LARGE SCALE GENOMIC DNA]</scope>
    <source>
        <strain evidence="5">W744_W776</strain>
    </source>
</reference>
<dbReference type="Proteomes" id="UP000827092">
    <property type="component" value="Unassembled WGS sequence"/>
</dbReference>
<evidence type="ECO:0000313" key="5">
    <source>
        <dbReference type="EMBL" id="KAG8184533.1"/>
    </source>
</evidence>
<feature type="compositionally biased region" description="Low complexity" evidence="2">
    <location>
        <begin position="229"/>
        <end position="244"/>
    </location>
</feature>
<organism evidence="5 6">
    <name type="scientific">Oedothorax gibbosus</name>
    <dbReference type="NCBI Taxonomy" id="931172"/>
    <lineage>
        <taxon>Eukaryota</taxon>
        <taxon>Metazoa</taxon>
        <taxon>Ecdysozoa</taxon>
        <taxon>Arthropoda</taxon>
        <taxon>Chelicerata</taxon>
        <taxon>Arachnida</taxon>
        <taxon>Araneae</taxon>
        <taxon>Araneomorphae</taxon>
        <taxon>Entelegynae</taxon>
        <taxon>Araneoidea</taxon>
        <taxon>Linyphiidae</taxon>
        <taxon>Erigoninae</taxon>
        <taxon>Oedothorax</taxon>
    </lineage>
</organism>
<evidence type="ECO:0000313" key="6">
    <source>
        <dbReference type="Proteomes" id="UP000827092"/>
    </source>
</evidence>
<dbReference type="PROSITE" id="PS50030">
    <property type="entry name" value="UBA"/>
    <property type="match status" value="2"/>
</dbReference>
<dbReference type="GO" id="GO:0006289">
    <property type="term" value="P:nucleotide-excision repair"/>
    <property type="evidence" value="ECO:0007669"/>
    <property type="project" value="UniProtKB-UniRule"/>
</dbReference>
<comment type="similarity">
    <text evidence="1">Belongs to the RAD23 family.</text>
</comment>
<keyword evidence="1" id="KW-0227">DNA damage</keyword>
<feature type="domain" description="Ubiquitin-like" evidence="4">
    <location>
        <begin position="1"/>
        <end position="78"/>
    </location>
</feature>
<dbReference type="SUPFAM" id="SSF54236">
    <property type="entry name" value="Ubiquitin-like"/>
    <property type="match status" value="1"/>
</dbReference>
<evidence type="ECO:0000256" key="1">
    <source>
        <dbReference type="RuleBase" id="RU367049"/>
    </source>
</evidence>
<keyword evidence="1" id="KW-0539">Nucleus</keyword>
<feature type="compositionally biased region" description="Polar residues" evidence="2">
    <location>
        <begin position="245"/>
        <end position="260"/>
    </location>
</feature>
<feature type="domain" description="UBA" evidence="3">
    <location>
        <begin position="264"/>
        <end position="312"/>
    </location>
</feature>
<dbReference type="Pfam" id="PF00627">
    <property type="entry name" value="UBA"/>
    <property type="match status" value="2"/>
</dbReference>
<comment type="function">
    <text evidence="1">Multiubiquitin chain receptor involved in modulation of proteasomal degradation. Involved in nucleotide excision repair.</text>
</comment>
<dbReference type="GO" id="GO:0005829">
    <property type="term" value="C:cytosol"/>
    <property type="evidence" value="ECO:0007669"/>
    <property type="project" value="TreeGrafter"/>
</dbReference>
<dbReference type="Gene3D" id="1.10.8.10">
    <property type="entry name" value="DNA helicase RuvA subunit, C-terminal domain"/>
    <property type="match status" value="2"/>
</dbReference>
<keyword evidence="1" id="KW-0234">DNA repair</keyword>
<dbReference type="Pfam" id="PF00240">
    <property type="entry name" value="ubiquitin"/>
    <property type="match status" value="1"/>
</dbReference>
<dbReference type="AlphaFoldDB" id="A0AAV6UL82"/>
<dbReference type="PRINTS" id="PR01839">
    <property type="entry name" value="RAD23PROTEIN"/>
</dbReference>
<keyword evidence="1" id="KW-0963">Cytoplasm</keyword>
<dbReference type="SUPFAM" id="SSF46934">
    <property type="entry name" value="UBA-like"/>
    <property type="match status" value="2"/>
</dbReference>
<dbReference type="InterPro" id="IPR029071">
    <property type="entry name" value="Ubiquitin-like_domsf"/>
</dbReference>
<dbReference type="InterPro" id="IPR009060">
    <property type="entry name" value="UBA-like_sf"/>
</dbReference>
<accession>A0AAV6UL82</accession>
<feature type="region of interest" description="Disordered" evidence="2">
    <location>
        <begin position="203"/>
        <end position="260"/>
    </location>
</feature>
<name>A0AAV6UL82_9ARAC</name>
<dbReference type="GO" id="GO:0043130">
    <property type="term" value="F:ubiquitin binding"/>
    <property type="evidence" value="ECO:0007669"/>
    <property type="project" value="UniProtKB-UniRule"/>
</dbReference>
<feature type="compositionally biased region" description="Acidic residues" evidence="2">
    <location>
        <begin position="211"/>
        <end position="220"/>
    </location>
</feature>
<dbReference type="PROSITE" id="PS50053">
    <property type="entry name" value="UBIQUITIN_2"/>
    <property type="match status" value="1"/>
</dbReference>
<dbReference type="PANTHER" id="PTHR10621:SF0">
    <property type="entry name" value="UV EXCISION REPAIR PROTEIN RAD23"/>
    <property type="match status" value="1"/>
</dbReference>
<dbReference type="FunFam" id="1.10.8.10:FF:000003">
    <property type="entry name" value="UV excision repair protein RAD23 homolog"/>
    <property type="match status" value="1"/>
</dbReference>
<dbReference type="InterPro" id="IPR004806">
    <property type="entry name" value="Rad23"/>
</dbReference>
<gene>
    <name evidence="5" type="ORF">JTE90_012622</name>
</gene>
<dbReference type="GO" id="GO:0070628">
    <property type="term" value="F:proteasome binding"/>
    <property type="evidence" value="ECO:0007669"/>
    <property type="project" value="TreeGrafter"/>
</dbReference>
<dbReference type="GO" id="GO:0031593">
    <property type="term" value="F:polyubiquitin modification-dependent protein binding"/>
    <property type="evidence" value="ECO:0007669"/>
    <property type="project" value="UniProtKB-UniRule"/>
</dbReference>
<dbReference type="FunFam" id="3.10.20.90:FF:000254">
    <property type="entry name" value="UV excision repair protein Rad23"/>
    <property type="match status" value="1"/>
</dbReference>
<comment type="subcellular location">
    <subcellularLocation>
        <location evidence="1">Nucleus</location>
    </subcellularLocation>
    <subcellularLocation>
        <location evidence="1">Cytoplasm</location>
    </subcellularLocation>
</comment>
<keyword evidence="6" id="KW-1185">Reference proteome</keyword>
<dbReference type="CDD" id="cd14291">
    <property type="entry name" value="UBA1_NUB1_like"/>
    <property type="match status" value="1"/>
</dbReference>
<dbReference type="InterPro" id="IPR000626">
    <property type="entry name" value="Ubiquitin-like_dom"/>
</dbReference>
<dbReference type="PANTHER" id="PTHR10621">
    <property type="entry name" value="UV EXCISION REPAIR PROTEIN RAD23"/>
    <property type="match status" value="1"/>
</dbReference>
<feature type="domain" description="UBA" evidence="3">
    <location>
        <begin position="103"/>
        <end position="143"/>
    </location>
</feature>
<dbReference type="GO" id="GO:0003684">
    <property type="term" value="F:damaged DNA binding"/>
    <property type="evidence" value="ECO:0007669"/>
    <property type="project" value="UniProtKB-UniRule"/>
</dbReference>
<dbReference type="SMART" id="SM00213">
    <property type="entry name" value="UBQ"/>
    <property type="match status" value="1"/>
</dbReference>
<dbReference type="Gene3D" id="3.10.20.90">
    <property type="entry name" value="Phosphatidylinositol 3-kinase Catalytic Subunit, Chain A, domain 1"/>
    <property type="match status" value="1"/>
</dbReference>
<protein>
    <recommendedName>
        <fullName evidence="1">UV excision repair protein RAD23</fullName>
    </recommendedName>
</protein>
<proteinExistence type="inferred from homology"/>
<dbReference type="SMART" id="SM00165">
    <property type="entry name" value="UBA"/>
    <property type="match status" value="2"/>
</dbReference>
<evidence type="ECO:0000259" key="3">
    <source>
        <dbReference type="PROSITE" id="PS50030"/>
    </source>
</evidence>
<dbReference type="GO" id="GO:0043161">
    <property type="term" value="P:proteasome-mediated ubiquitin-dependent protein catabolic process"/>
    <property type="evidence" value="ECO:0007669"/>
    <property type="project" value="UniProtKB-UniRule"/>
</dbReference>
<dbReference type="CDD" id="cd01805">
    <property type="entry name" value="Ubl_Rad23"/>
    <property type="match status" value="1"/>
</dbReference>
<dbReference type="InterPro" id="IPR015940">
    <property type="entry name" value="UBA"/>
</dbReference>
<dbReference type="EMBL" id="JAFNEN010000370">
    <property type="protein sequence ID" value="KAG8184533.1"/>
    <property type="molecule type" value="Genomic_DNA"/>
</dbReference>